<accession>A0ABR7XGS0</accession>
<name>A0ABR7XGS0_9BACT</name>
<keyword evidence="3" id="KW-0812">Transmembrane</keyword>
<evidence type="ECO:0000256" key="1">
    <source>
        <dbReference type="ARBA" id="ARBA00022475"/>
    </source>
</evidence>
<keyword evidence="7" id="KW-1185">Reference proteome</keyword>
<dbReference type="RefSeq" id="WP_191183627.1">
    <property type="nucleotide sequence ID" value="NZ_JACXAJ010000003.1"/>
</dbReference>
<keyword evidence="2" id="KW-0997">Cell inner membrane</keyword>
<evidence type="ECO:0000256" key="4">
    <source>
        <dbReference type="ARBA" id="ARBA00022989"/>
    </source>
</evidence>
<proteinExistence type="predicted"/>
<dbReference type="NCBIfam" id="TIGR04409">
    <property type="entry name" value="LptC_YrbK"/>
    <property type="match status" value="1"/>
</dbReference>
<sequence>MYSSGIPKSFYTVLISLLAFLAVGCGDDLKDPDQEKKYTGPFRETSNVLTLYSDSAKVMIKLQAPLQEDYENGDMIFPKGIDVEFYEQGGALTSTLRANYGKQERNKDLYLVRGNVVVDNLQKKEKLETEELYWNKGKAQIYTDKFVKITTPEEILMGHGLQANQDFSNYKIRKVTGVFSLKE</sequence>
<protein>
    <submittedName>
        <fullName evidence="6">LPS export ABC transporter periplasmic protein LptC</fullName>
    </submittedName>
</protein>
<dbReference type="InterPro" id="IPR010664">
    <property type="entry name" value="LipoPS_assembly_LptC-rel"/>
</dbReference>
<dbReference type="InterPro" id="IPR026265">
    <property type="entry name" value="LptC"/>
</dbReference>
<keyword evidence="1" id="KW-1003">Cell membrane</keyword>
<evidence type="ECO:0000256" key="5">
    <source>
        <dbReference type="ARBA" id="ARBA00023136"/>
    </source>
</evidence>
<reference evidence="6 7" key="1">
    <citation type="submission" date="2020-09" db="EMBL/GenBank/DDBJ databases">
        <title>Genome sequencing and assembly of Pontibacter sp.</title>
        <authorList>
            <person name="Chhetri G."/>
        </authorList>
    </citation>
    <scope>NUCLEOTIDE SEQUENCE [LARGE SCALE GENOMIC DNA]</scope>
    <source>
        <strain evidence="6 7">JH31</strain>
    </source>
</reference>
<gene>
    <name evidence="6" type="primary">lptC</name>
    <name evidence="6" type="ORF">H9Q13_09880</name>
</gene>
<evidence type="ECO:0000256" key="3">
    <source>
        <dbReference type="ARBA" id="ARBA00022692"/>
    </source>
</evidence>
<evidence type="ECO:0000313" key="6">
    <source>
        <dbReference type="EMBL" id="MBD1397475.1"/>
    </source>
</evidence>
<dbReference type="Proteomes" id="UP000625551">
    <property type="component" value="Unassembled WGS sequence"/>
</dbReference>
<evidence type="ECO:0000256" key="2">
    <source>
        <dbReference type="ARBA" id="ARBA00022519"/>
    </source>
</evidence>
<dbReference type="Pfam" id="PF06835">
    <property type="entry name" value="LptC"/>
    <property type="match status" value="1"/>
</dbReference>
<comment type="caution">
    <text evidence="6">The sequence shown here is derived from an EMBL/GenBank/DDBJ whole genome shotgun (WGS) entry which is preliminary data.</text>
</comment>
<keyword evidence="4" id="KW-1133">Transmembrane helix</keyword>
<keyword evidence="5" id="KW-0472">Membrane</keyword>
<organism evidence="6 7">
    <name type="scientific">Pontibacter aquaedesilientis</name>
    <dbReference type="NCBI Taxonomy" id="2766980"/>
    <lineage>
        <taxon>Bacteria</taxon>
        <taxon>Pseudomonadati</taxon>
        <taxon>Bacteroidota</taxon>
        <taxon>Cytophagia</taxon>
        <taxon>Cytophagales</taxon>
        <taxon>Hymenobacteraceae</taxon>
        <taxon>Pontibacter</taxon>
    </lineage>
</organism>
<dbReference type="PANTHER" id="PTHR37481:SF1">
    <property type="entry name" value="LIPOPOLYSACCHARIDE EXPORT SYSTEM PROTEIN LPTC"/>
    <property type="match status" value="1"/>
</dbReference>
<dbReference type="InterPro" id="IPR052363">
    <property type="entry name" value="LPS_export_LptC"/>
</dbReference>
<evidence type="ECO:0000313" key="7">
    <source>
        <dbReference type="Proteomes" id="UP000625551"/>
    </source>
</evidence>
<dbReference type="PANTHER" id="PTHR37481">
    <property type="entry name" value="LIPOPOLYSACCHARIDE EXPORT SYSTEM PROTEIN LPTC"/>
    <property type="match status" value="1"/>
</dbReference>
<dbReference type="Gene3D" id="2.60.450.10">
    <property type="entry name" value="Lipopolysaccharide (LPS) transport protein A like domain"/>
    <property type="match status" value="1"/>
</dbReference>
<dbReference type="EMBL" id="JACXAJ010000003">
    <property type="protein sequence ID" value="MBD1397475.1"/>
    <property type="molecule type" value="Genomic_DNA"/>
</dbReference>